<name>A0A485B899_KLUCR</name>
<gene>
    <name evidence="1" type="ORF">NCTC12993_03407</name>
</gene>
<accession>A0A485B899</accession>
<dbReference type="Proteomes" id="UP000401081">
    <property type="component" value="Unassembled WGS sequence"/>
</dbReference>
<protein>
    <submittedName>
        <fullName evidence="1">Uncharacterized protein</fullName>
    </submittedName>
</protein>
<sequence length="63" mass="6816">MVLNLPVEVSDASPAHSQAPHAIFCLVLMVALMLTDEIPNPIAAIIACLLMGKFRCIDAQERL</sequence>
<evidence type="ECO:0000313" key="2">
    <source>
        <dbReference type="Proteomes" id="UP000401081"/>
    </source>
</evidence>
<dbReference type="EMBL" id="CAADJD010000018">
    <property type="protein sequence ID" value="VFS64969.1"/>
    <property type="molecule type" value="Genomic_DNA"/>
</dbReference>
<evidence type="ECO:0000313" key="1">
    <source>
        <dbReference type="EMBL" id="VFS64969.1"/>
    </source>
</evidence>
<reference evidence="1 2" key="1">
    <citation type="submission" date="2019-03" db="EMBL/GenBank/DDBJ databases">
        <authorList>
            <consortium name="Pathogen Informatics"/>
        </authorList>
    </citation>
    <scope>NUCLEOTIDE SEQUENCE [LARGE SCALE GENOMIC DNA]</scope>
    <source>
        <strain evidence="1 2">NCTC12993</strain>
    </source>
</reference>
<organism evidence="1 2">
    <name type="scientific">Kluyvera cryocrescens</name>
    <name type="common">Kluyvera citrophila</name>
    <dbReference type="NCBI Taxonomy" id="580"/>
    <lineage>
        <taxon>Bacteria</taxon>
        <taxon>Pseudomonadati</taxon>
        <taxon>Pseudomonadota</taxon>
        <taxon>Gammaproteobacteria</taxon>
        <taxon>Enterobacterales</taxon>
        <taxon>Enterobacteriaceae</taxon>
        <taxon>Kluyvera</taxon>
    </lineage>
</organism>
<proteinExistence type="predicted"/>
<dbReference type="AlphaFoldDB" id="A0A485B899"/>
<keyword evidence="2" id="KW-1185">Reference proteome</keyword>